<reference evidence="3 4" key="1">
    <citation type="journal article" date="2016" name="Nat. Commun.">
        <title>Thousands of microbial genomes shed light on interconnected biogeochemical processes in an aquifer system.</title>
        <authorList>
            <person name="Anantharaman K."/>
            <person name="Brown C.T."/>
            <person name="Hug L.A."/>
            <person name="Sharon I."/>
            <person name="Castelle C.J."/>
            <person name="Probst A.J."/>
            <person name="Thomas B.C."/>
            <person name="Singh A."/>
            <person name="Wilkins M.J."/>
            <person name="Karaoz U."/>
            <person name="Brodie E.L."/>
            <person name="Williams K.H."/>
            <person name="Hubbard S.S."/>
            <person name="Banfield J.F."/>
        </authorList>
    </citation>
    <scope>NUCLEOTIDE SEQUENCE [LARGE SCALE GENOMIC DNA]</scope>
</reference>
<dbReference type="InterPro" id="IPR013783">
    <property type="entry name" value="Ig-like_fold"/>
</dbReference>
<dbReference type="Gene3D" id="2.60.40.10">
    <property type="entry name" value="Immunoglobulins"/>
    <property type="match status" value="1"/>
</dbReference>
<organism evidence="3 4">
    <name type="scientific">Candidatus Sungbacteria bacterium RIFCSPHIGHO2_02_FULL_52_23</name>
    <dbReference type="NCBI Taxonomy" id="1802274"/>
    <lineage>
        <taxon>Bacteria</taxon>
        <taxon>Candidatus Sungiibacteriota</taxon>
    </lineage>
</organism>
<dbReference type="InterPro" id="IPR008965">
    <property type="entry name" value="CBM2/CBM3_carb-bd_dom_sf"/>
</dbReference>
<keyword evidence="1" id="KW-0812">Transmembrane</keyword>
<dbReference type="AlphaFoldDB" id="A0A1G2KWH3"/>
<gene>
    <name evidence="3" type="ORF">A3J58_00710</name>
</gene>
<evidence type="ECO:0000313" key="3">
    <source>
        <dbReference type="EMBL" id="OHA03776.1"/>
    </source>
</evidence>
<evidence type="ECO:0000256" key="1">
    <source>
        <dbReference type="SAM" id="Phobius"/>
    </source>
</evidence>
<feature type="chain" id="PRO_5009583477" evidence="2">
    <location>
        <begin position="29"/>
        <end position="564"/>
    </location>
</feature>
<proteinExistence type="predicted"/>
<evidence type="ECO:0000313" key="4">
    <source>
        <dbReference type="Proteomes" id="UP000178510"/>
    </source>
</evidence>
<feature type="signal peptide" evidence="2">
    <location>
        <begin position="1"/>
        <end position="28"/>
    </location>
</feature>
<sequence>MRKITYISLSVIILAFAFLATIPYVAHAATLHFSPSSGTHTRTTFSVNVLVSSADQAMNAASGIISFPKDKLEVVSLSKIGSIFGLWVQEPYFSNTSGIISFEGIVLNPGFIGSNGKALTITFRTKTAGPASLTFSSGSVLANDGKGTNILSGLDPAAFFLDEVAPNIAAAGISGTPPAPIVFSPTHPDPTAWYAKSDPSFAWELPKGITGVRLLVDTLLQTIPTVTYIPPISSKELTAVEDGTWYLHIQFQNNKGWGEISHFRFRIDTQPPEQFAIEFIDGTETKNPKPTVIFDTTDSLSGINYYKVKIGEGDFVSVTTELVRSNPYTLPLQKPGRRTILVQAFDNAGNYSVATERFSIEPLHTPVFTAYPRELRADEMLTVTGETQYPGSQIIIWLQREKGIPQKSVVTSDQDGKFIFTTDKKLADGTYKLWAEVVDARGAQSLPTDTLTITIVQPMLARIGFFLAVTVPLTALALLLAFVTRHGRHTFTVLKKKLKKETSKAEHAVHKTLSLLQADAESHATLLKKAQHERQLTTEEKKVLRQLKKALDDADKLASKNPET</sequence>
<accession>A0A1G2KWH3</accession>
<protein>
    <submittedName>
        <fullName evidence="3">Uncharacterized protein</fullName>
    </submittedName>
</protein>
<keyword evidence="2" id="KW-0732">Signal</keyword>
<dbReference type="SUPFAM" id="SSF49384">
    <property type="entry name" value="Carbohydrate-binding domain"/>
    <property type="match status" value="1"/>
</dbReference>
<dbReference type="CDD" id="cd08547">
    <property type="entry name" value="Type_II_cohesin"/>
    <property type="match status" value="1"/>
</dbReference>
<dbReference type="Proteomes" id="UP000178510">
    <property type="component" value="Unassembled WGS sequence"/>
</dbReference>
<feature type="transmembrane region" description="Helical" evidence="1">
    <location>
        <begin position="463"/>
        <end position="483"/>
    </location>
</feature>
<dbReference type="GO" id="GO:0030246">
    <property type="term" value="F:carbohydrate binding"/>
    <property type="evidence" value="ECO:0007669"/>
    <property type="project" value="InterPro"/>
</dbReference>
<keyword evidence="1" id="KW-0472">Membrane</keyword>
<dbReference type="Gene3D" id="2.60.40.680">
    <property type="match status" value="1"/>
</dbReference>
<dbReference type="EMBL" id="MHQM01000020">
    <property type="protein sequence ID" value="OHA03776.1"/>
    <property type="molecule type" value="Genomic_DNA"/>
</dbReference>
<dbReference type="STRING" id="1802274.A3J58_00710"/>
<comment type="caution">
    <text evidence="3">The sequence shown here is derived from an EMBL/GenBank/DDBJ whole genome shotgun (WGS) entry which is preliminary data.</text>
</comment>
<name>A0A1G2KWH3_9BACT</name>
<evidence type="ECO:0000256" key="2">
    <source>
        <dbReference type="SAM" id="SignalP"/>
    </source>
</evidence>
<keyword evidence="1" id="KW-1133">Transmembrane helix</keyword>